<evidence type="ECO:0000313" key="2">
    <source>
        <dbReference type="Proteomes" id="UP000828048"/>
    </source>
</evidence>
<reference evidence="1 2" key="1">
    <citation type="journal article" date="2021" name="Hortic Res">
        <title>High-quality reference genome and annotation aids understanding of berry development for evergreen blueberry (Vaccinium darrowii).</title>
        <authorList>
            <person name="Yu J."/>
            <person name="Hulse-Kemp A.M."/>
            <person name="Babiker E."/>
            <person name="Staton M."/>
        </authorList>
    </citation>
    <scope>NUCLEOTIDE SEQUENCE [LARGE SCALE GENOMIC DNA]</scope>
    <source>
        <strain evidence="2">cv. NJ 8807/NJ 8810</strain>
        <tissue evidence="1">Young leaf</tissue>
    </source>
</reference>
<sequence>MNGPNQVYTELDVIFREWLINREDLVEKAKGFAMQGMNVTQWAFSSSKSVLGGSAKIVFSMGNTIVFGAAGLLNFVSQSFVFFWVLYYLITSGAGGETEQVKHMLPISKSART</sequence>
<dbReference type="Proteomes" id="UP000828048">
    <property type="component" value="Chromosome 5"/>
</dbReference>
<evidence type="ECO:0000313" key="1">
    <source>
        <dbReference type="EMBL" id="KAH7845490.1"/>
    </source>
</evidence>
<proteinExistence type="predicted"/>
<keyword evidence="2" id="KW-1185">Reference proteome</keyword>
<dbReference type="EMBL" id="CM037155">
    <property type="protein sequence ID" value="KAH7845490.1"/>
    <property type="molecule type" value="Genomic_DNA"/>
</dbReference>
<organism evidence="1 2">
    <name type="scientific">Vaccinium darrowii</name>
    <dbReference type="NCBI Taxonomy" id="229202"/>
    <lineage>
        <taxon>Eukaryota</taxon>
        <taxon>Viridiplantae</taxon>
        <taxon>Streptophyta</taxon>
        <taxon>Embryophyta</taxon>
        <taxon>Tracheophyta</taxon>
        <taxon>Spermatophyta</taxon>
        <taxon>Magnoliopsida</taxon>
        <taxon>eudicotyledons</taxon>
        <taxon>Gunneridae</taxon>
        <taxon>Pentapetalae</taxon>
        <taxon>asterids</taxon>
        <taxon>Ericales</taxon>
        <taxon>Ericaceae</taxon>
        <taxon>Vaccinioideae</taxon>
        <taxon>Vaccinieae</taxon>
        <taxon>Vaccinium</taxon>
    </lineage>
</organism>
<accession>A0ACB7XXU4</accession>
<gene>
    <name evidence="1" type="ORF">Vadar_002839</name>
</gene>
<protein>
    <submittedName>
        <fullName evidence="1">Uncharacterized protein</fullName>
    </submittedName>
</protein>
<name>A0ACB7XXU4_9ERIC</name>
<comment type="caution">
    <text evidence="1">The sequence shown here is derived from an EMBL/GenBank/DDBJ whole genome shotgun (WGS) entry which is preliminary data.</text>
</comment>